<dbReference type="EMBL" id="FMHG01000001">
    <property type="protein sequence ID" value="SCJ39609.1"/>
    <property type="molecule type" value="Genomic_DNA"/>
</dbReference>
<protein>
    <submittedName>
        <fullName evidence="1">Uncharacterized protein</fullName>
    </submittedName>
</protein>
<sequence length="93" mass="10284">MALYLPTEYPNGCTAEYHKIKRYTLDRTDEGAKALVTIYSYLTKAKRDTAPEHMVASADIDVALTPAQENGATVRALYNTIKALPDWTGAEDC</sequence>
<evidence type="ECO:0000313" key="1">
    <source>
        <dbReference type="EMBL" id="SCJ39609.1"/>
    </source>
</evidence>
<organism evidence="1">
    <name type="scientific">uncultured Anaerotruncus sp</name>
    <dbReference type="NCBI Taxonomy" id="905011"/>
    <lineage>
        <taxon>Bacteria</taxon>
        <taxon>Bacillati</taxon>
        <taxon>Bacillota</taxon>
        <taxon>Clostridia</taxon>
        <taxon>Eubacteriales</taxon>
        <taxon>Oscillospiraceae</taxon>
        <taxon>Anaerotruncus</taxon>
        <taxon>environmental samples</taxon>
    </lineage>
</organism>
<reference evidence="1" key="1">
    <citation type="submission" date="2015-09" db="EMBL/GenBank/DDBJ databases">
        <authorList>
            <consortium name="Pathogen Informatics"/>
        </authorList>
    </citation>
    <scope>NUCLEOTIDE SEQUENCE</scope>
    <source>
        <strain evidence="1">2789STDY5834896</strain>
    </source>
</reference>
<dbReference type="AlphaFoldDB" id="A0A1C6G2P8"/>
<gene>
    <name evidence="1" type="ORF">SAMEA3545359_00208</name>
</gene>
<accession>A0A1C6G2P8</accession>
<name>A0A1C6G2P8_9FIRM</name>
<proteinExistence type="predicted"/>